<organism evidence="2 3">
    <name type="scientific">Oceaniferula flava</name>
    <dbReference type="NCBI Taxonomy" id="2800421"/>
    <lineage>
        <taxon>Bacteria</taxon>
        <taxon>Pseudomonadati</taxon>
        <taxon>Verrucomicrobiota</taxon>
        <taxon>Verrucomicrobiia</taxon>
        <taxon>Verrucomicrobiales</taxon>
        <taxon>Verrucomicrobiaceae</taxon>
        <taxon>Oceaniferula</taxon>
    </lineage>
</organism>
<dbReference type="AlphaFoldDB" id="A0AAE2SGG9"/>
<dbReference type="InterPro" id="IPR036767">
    <property type="entry name" value="ApaG_sf"/>
</dbReference>
<dbReference type="Proteomes" id="UP000634206">
    <property type="component" value="Unassembled WGS sequence"/>
</dbReference>
<keyword evidence="3" id="KW-1185">Reference proteome</keyword>
<evidence type="ECO:0000313" key="3">
    <source>
        <dbReference type="Proteomes" id="UP000634206"/>
    </source>
</evidence>
<gene>
    <name evidence="2" type="ORF">JIN83_15785</name>
</gene>
<proteinExistence type="predicted"/>
<dbReference type="PANTHER" id="PTHR14289:SF16">
    <property type="entry name" value="POLYMERASE DELTA-INTERACTING PROTEIN 2"/>
    <property type="match status" value="1"/>
</dbReference>
<name>A0AAE2SGG9_9BACT</name>
<evidence type="ECO:0000313" key="2">
    <source>
        <dbReference type="EMBL" id="MBK1856434.1"/>
    </source>
</evidence>
<dbReference type="PROSITE" id="PS51087">
    <property type="entry name" value="APAG"/>
    <property type="match status" value="1"/>
</dbReference>
<dbReference type="PANTHER" id="PTHR14289">
    <property type="entry name" value="F-BOX ONLY PROTEIN 3"/>
    <property type="match status" value="1"/>
</dbReference>
<dbReference type="GO" id="GO:0070987">
    <property type="term" value="P:error-free translesion synthesis"/>
    <property type="evidence" value="ECO:0007669"/>
    <property type="project" value="TreeGrafter"/>
</dbReference>
<dbReference type="InterPro" id="IPR007474">
    <property type="entry name" value="ApaG_domain"/>
</dbReference>
<reference evidence="2" key="1">
    <citation type="submission" date="2021-01" db="EMBL/GenBank/DDBJ databases">
        <title>Modified the classification status of verrucomicrobia.</title>
        <authorList>
            <person name="Feng X."/>
        </authorList>
    </citation>
    <scope>NUCLEOTIDE SEQUENCE</scope>
    <source>
        <strain evidence="2">5K15</strain>
    </source>
</reference>
<feature type="domain" description="ApaG" evidence="1">
    <location>
        <begin position="46"/>
        <end position="168"/>
    </location>
</feature>
<dbReference type="Gene3D" id="2.60.40.1470">
    <property type="entry name" value="ApaG domain"/>
    <property type="match status" value="1"/>
</dbReference>
<dbReference type="EMBL" id="JAENIG010000013">
    <property type="protein sequence ID" value="MBK1856434.1"/>
    <property type="molecule type" value="Genomic_DNA"/>
</dbReference>
<accession>A0AAE2SGG9</accession>
<comment type="caution">
    <text evidence="2">The sequence shown here is derived from an EMBL/GenBank/DDBJ whole genome shotgun (WGS) entry which is preliminary data.</text>
</comment>
<dbReference type="Pfam" id="PF04379">
    <property type="entry name" value="DUF525"/>
    <property type="match status" value="1"/>
</dbReference>
<sequence>MAPCLSIASAPQPRSVSNANCAVSQPIKADFPRAFFTPATVPKKYQELEGLTVRVDDIVYMPSLDAPADKPHPFVYFITIVNESTERVRILGRKWVVREREGEVCVVEGDGVVGQTPALEPGDDFSYNSYHVIGDDAVASGSFFGTTAEGKKVLAKVPEFKLELPDWA</sequence>
<dbReference type="SUPFAM" id="SSF110069">
    <property type="entry name" value="ApaG-like"/>
    <property type="match status" value="1"/>
</dbReference>
<evidence type="ECO:0000259" key="1">
    <source>
        <dbReference type="PROSITE" id="PS51087"/>
    </source>
</evidence>
<protein>
    <submittedName>
        <fullName evidence="2">ApaG domain-containing protein</fullName>
    </submittedName>
</protein>